<gene>
    <name evidence="2" type="ORF">BC343_22235</name>
</gene>
<proteinExistence type="predicted"/>
<evidence type="ECO:0000313" key="3">
    <source>
        <dbReference type="Proteomes" id="UP000189739"/>
    </source>
</evidence>
<evidence type="ECO:0000313" key="2">
    <source>
        <dbReference type="EMBL" id="OOQ61163.1"/>
    </source>
</evidence>
<evidence type="ECO:0000256" key="1">
    <source>
        <dbReference type="SAM" id="SignalP"/>
    </source>
</evidence>
<comment type="caution">
    <text evidence="2">The sequence shown here is derived from an EMBL/GenBank/DDBJ whole genome shotgun (WGS) entry which is preliminary data.</text>
</comment>
<keyword evidence="3" id="KW-1185">Reference proteome</keyword>
<feature type="signal peptide" evidence="1">
    <location>
        <begin position="1"/>
        <end position="21"/>
    </location>
</feature>
<dbReference type="OrthoDB" id="140419at2"/>
<protein>
    <recommendedName>
        <fullName evidence="4">DUF885 domain-containing protein</fullName>
    </recommendedName>
</protein>
<keyword evidence="1" id="KW-0732">Signal</keyword>
<accession>A0A1S9PJP0</accession>
<sequence>MKNRFFLFFIAIAAISCTKNADLPETKLLNKYAAGYVRLGLAIGQYDESFVDAYYGPDSLKPAPVKDKEDFPRDSLLASVNSLMNDIKIVATTAEVDSNRMRANWLYDQLASFSGRIKIFSGEYSTFDQESKQLFGVAAPVNTEDYFKSQLVLLDSLLPGKGNVNDRFQKLANKFVIPKDKIETVIKAAIAESRKRTLAHYKLPAGESFTLELVTDKPWNGYNWYQGKYKSLVQINTDLKIFIDRAIDVGSHESYPGHHVYNMLLEKNLYHDRGYVELSMYPLFSPQSLIAEGSANYGIEMAFPGNEKVKFAKSVLLPLAGLDTTGIDSYFRALVIKGNLNYARNEAARGLIDDNWSKSKASNYLQKYCLMNDETADKSVSFIKKYRAYVINYNYGLDLVKNHIEKHGGTAKDPVKRWELFGKLLSNEVTMDELAK</sequence>
<dbReference type="Proteomes" id="UP000189739">
    <property type="component" value="Unassembled WGS sequence"/>
</dbReference>
<reference evidence="2 3" key="1">
    <citation type="submission" date="2016-07" db="EMBL/GenBank/DDBJ databases">
        <title>Genomic analysis of zinc-resistant bacterium Mucilaginibacter pedocola TBZ30.</title>
        <authorList>
            <person name="Huang J."/>
            <person name="Tang J."/>
        </authorList>
    </citation>
    <scope>NUCLEOTIDE SEQUENCE [LARGE SCALE GENOMIC DNA]</scope>
    <source>
        <strain evidence="2 3">TBZ30</strain>
    </source>
</reference>
<dbReference type="EMBL" id="MBTF01000003">
    <property type="protein sequence ID" value="OOQ61163.1"/>
    <property type="molecule type" value="Genomic_DNA"/>
</dbReference>
<dbReference type="PROSITE" id="PS51257">
    <property type="entry name" value="PROKAR_LIPOPROTEIN"/>
    <property type="match status" value="1"/>
</dbReference>
<name>A0A1S9PJP0_9SPHI</name>
<evidence type="ECO:0008006" key="4">
    <source>
        <dbReference type="Google" id="ProtNLM"/>
    </source>
</evidence>
<dbReference type="RefSeq" id="WP_078346989.1">
    <property type="nucleotide sequence ID" value="NZ_MBTF01000003.1"/>
</dbReference>
<dbReference type="AlphaFoldDB" id="A0A1S9PJP0"/>
<organism evidence="2 3">
    <name type="scientific">Mucilaginibacter pedocola</name>
    <dbReference type="NCBI Taxonomy" id="1792845"/>
    <lineage>
        <taxon>Bacteria</taxon>
        <taxon>Pseudomonadati</taxon>
        <taxon>Bacteroidota</taxon>
        <taxon>Sphingobacteriia</taxon>
        <taxon>Sphingobacteriales</taxon>
        <taxon>Sphingobacteriaceae</taxon>
        <taxon>Mucilaginibacter</taxon>
    </lineage>
</organism>
<feature type="chain" id="PRO_5012684605" description="DUF885 domain-containing protein" evidence="1">
    <location>
        <begin position="22"/>
        <end position="436"/>
    </location>
</feature>